<dbReference type="Proteomes" id="UP001519460">
    <property type="component" value="Unassembled WGS sequence"/>
</dbReference>
<keyword evidence="3" id="KW-1185">Reference proteome</keyword>
<dbReference type="AlphaFoldDB" id="A0ABD0M9X1"/>
<reference evidence="2 3" key="1">
    <citation type="journal article" date="2023" name="Sci. Data">
        <title>Genome assembly of the Korean intertidal mud-creeper Batillaria attramentaria.</title>
        <authorList>
            <person name="Patra A.K."/>
            <person name="Ho P.T."/>
            <person name="Jun S."/>
            <person name="Lee S.J."/>
            <person name="Kim Y."/>
            <person name="Won Y.J."/>
        </authorList>
    </citation>
    <scope>NUCLEOTIDE SEQUENCE [LARGE SCALE GENOMIC DNA]</scope>
    <source>
        <strain evidence="2">Wonlab-2016</strain>
    </source>
</reference>
<dbReference type="EMBL" id="JACVVK020000001">
    <property type="protein sequence ID" value="KAK7508435.1"/>
    <property type="molecule type" value="Genomic_DNA"/>
</dbReference>
<evidence type="ECO:0000313" key="3">
    <source>
        <dbReference type="Proteomes" id="UP001519460"/>
    </source>
</evidence>
<accession>A0ABD0M9X1</accession>
<sequence length="96" mass="9735">MPTGKGQRQLIDGHLSGGQGIGGVPGQALRQCQGQPATIYVISSLDQQVVIASVLSTMAAQLAEEIGSSGGRPSPEMAATRSSFVVAQRTVAGARS</sequence>
<proteinExistence type="predicted"/>
<name>A0ABD0M9X1_9CAEN</name>
<evidence type="ECO:0000256" key="1">
    <source>
        <dbReference type="SAM" id="MobiDB-lite"/>
    </source>
</evidence>
<organism evidence="2 3">
    <name type="scientific">Batillaria attramentaria</name>
    <dbReference type="NCBI Taxonomy" id="370345"/>
    <lineage>
        <taxon>Eukaryota</taxon>
        <taxon>Metazoa</taxon>
        <taxon>Spiralia</taxon>
        <taxon>Lophotrochozoa</taxon>
        <taxon>Mollusca</taxon>
        <taxon>Gastropoda</taxon>
        <taxon>Caenogastropoda</taxon>
        <taxon>Sorbeoconcha</taxon>
        <taxon>Cerithioidea</taxon>
        <taxon>Batillariidae</taxon>
        <taxon>Batillaria</taxon>
    </lineage>
</organism>
<gene>
    <name evidence="2" type="ORF">BaRGS_00000001</name>
</gene>
<feature type="region of interest" description="Disordered" evidence="1">
    <location>
        <begin position="1"/>
        <end position="25"/>
    </location>
</feature>
<evidence type="ECO:0000313" key="2">
    <source>
        <dbReference type="EMBL" id="KAK7508435.1"/>
    </source>
</evidence>
<comment type="caution">
    <text evidence="2">The sequence shown here is derived from an EMBL/GenBank/DDBJ whole genome shotgun (WGS) entry which is preliminary data.</text>
</comment>
<feature type="compositionally biased region" description="Gly residues" evidence="1">
    <location>
        <begin position="15"/>
        <end position="25"/>
    </location>
</feature>
<protein>
    <submittedName>
        <fullName evidence="2">Uncharacterized protein</fullName>
    </submittedName>
</protein>